<dbReference type="InParanoid" id="Q23086"/>
<dbReference type="GeneID" id="191049"/>
<dbReference type="WormBase" id="ZC8.1">
    <property type="protein sequence ID" value="CE07577"/>
    <property type="gene ID" value="WBGene00022498"/>
    <property type="gene designation" value="hsd-2"/>
</dbReference>
<dbReference type="EMBL" id="BX284606">
    <property type="protein sequence ID" value="CCD73127.1"/>
    <property type="molecule type" value="Genomic_DNA"/>
</dbReference>
<evidence type="ECO:0000313" key="5">
    <source>
        <dbReference type="WormBase" id="ZC8.1"/>
    </source>
</evidence>
<dbReference type="PANTHER" id="PTHR48079">
    <property type="entry name" value="PROTEIN YEEZ"/>
    <property type="match status" value="1"/>
</dbReference>
<accession>Q23086</accession>
<dbReference type="InterPro" id="IPR002225">
    <property type="entry name" value="3Beta_OHSteriod_DH/Estase"/>
</dbReference>
<evidence type="ECO:0000256" key="1">
    <source>
        <dbReference type="RuleBase" id="RU004475"/>
    </source>
</evidence>
<dbReference type="Bgee" id="WBGene00022498">
    <property type="expression patterns" value="Expressed in adult organism and 1 other cell type or tissue"/>
</dbReference>
<dbReference type="PaxDb" id="6239-ZC8.1"/>
<keyword evidence="1" id="KW-0812">Transmembrane</keyword>
<dbReference type="CTD" id="191049"/>
<dbReference type="Gene3D" id="3.40.50.720">
    <property type="entry name" value="NAD(P)-binding Rossmann-like Domain"/>
    <property type="match status" value="1"/>
</dbReference>
<feature type="domain" description="3-beta hydroxysteroid dehydrogenase/isomerase" evidence="2">
    <location>
        <begin position="5"/>
        <end position="269"/>
    </location>
</feature>
<evidence type="ECO:0000259" key="2">
    <source>
        <dbReference type="Pfam" id="PF01073"/>
    </source>
</evidence>
<gene>
    <name evidence="3 5" type="primary">hsd-2</name>
    <name evidence="3" type="ORF">CELE_ZC8.1</name>
    <name evidence="5" type="ORF">ZC8.1</name>
</gene>
<proteinExistence type="inferred from homology"/>
<dbReference type="GO" id="GO:0016616">
    <property type="term" value="F:oxidoreductase activity, acting on the CH-OH group of donors, NAD or NADP as acceptor"/>
    <property type="evidence" value="ECO:0000318"/>
    <property type="project" value="GO_Central"/>
</dbReference>
<comment type="similarity">
    <text evidence="1">Belongs to the 3-beta-HSD family.</text>
</comment>
<dbReference type="HOGENOM" id="CLU_007383_6_8_1"/>
<dbReference type="GO" id="GO:0006694">
    <property type="term" value="P:steroid biosynthetic process"/>
    <property type="evidence" value="ECO:0007669"/>
    <property type="project" value="InterPro"/>
</dbReference>
<dbReference type="Pfam" id="PF01073">
    <property type="entry name" value="3Beta_HSD"/>
    <property type="match status" value="1"/>
</dbReference>
<dbReference type="PhylomeDB" id="Q23086"/>
<dbReference type="InterPro" id="IPR051783">
    <property type="entry name" value="NAD(P)-dependent_oxidoreduct"/>
</dbReference>
<dbReference type="PANTHER" id="PTHR48079:SF6">
    <property type="entry name" value="NAD(P)-BINDING DOMAIN-CONTAINING PROTEIN-RELATED"/>
    <property type="match status" value="1"/>
</dbReference>
<dbReference type="RefSeq" id="NP_508851.1">
    <property type="nucleotide sequence ID" value="NM_076450.7"/>
</dbReference>
<dbReference type="SMR" id="Q23086"/>
<dbReference type="PRO" id="PR:Q23086"/>
<dbReference type="AGR" id="WB:WBGene00022498"/>
<evidence type="ECO:0000313" key="4">
    <source>
        <dbReference type="Proteomes" id="UP000001940"/>
    </source>
</evidence>
<dbReference type="AlphaFoldDB" id="Q23086"/>
<dbReference type="FunCoup" id="Q23086">
    <property type="interactions" value="702"/>
</dbReference>
<dbReference type="KEGG" id="cel:CELE_ZC8.1"/>
<keyword evidence="1" id="KW-1133">Transmembrane helix</keyword>
<dbReference type="InterPro" id="IPR036291">
    <property type="entry name" value="NAD(P)-bd_dom_sf"/>
</dbReference>
<keyword evidence="1" id="KW-0472">Membrane</keyword>
<keyword evidence="1" id="KW-0560">Oxidoreductase</keyword>
<evidence type="ECO:0000313" key="3">
    <source>
        <dbReference type="EMBL" id="CCD73127.1"/>
    </source>
</evidence>
<dbReference type="SUPFAM" id="SSF51735">
    <property type="entry name" value="NAD(P)-binding Rossmann-fold domains"/>
    <property type="match status" value="1"/>
</dbReference>
<feature type="transmembrane region" description="Helical" evidence="1">
    <location>
        <begin position="355"/>
        <end position="373"/>
    </location>
</feature>
<dbReference type="OrthoDB" id="2735536at2759"/>
<keyword evidence="4" id="KW-1185">Reference proteome</keyword>
<dbReference type="PIR" id="T30003">
    <property type="entry name" value="T30003"/>
</dbReference>
<dbReference type="Proteomes" id="UP000001940">
    <property type="component" value="Chromosome X"/>
</dbReference>
<dbReference type="OMA" id="FPLEKHM"/>
<name>Q23086_CAEEL</name>
<protein>
    <submittedName>
        <fullName evidence="3">3-beta hydroxysteroid dehydrogenase/isomerase domain-containing protein</fullName>
    </submittedName>
</protein>
<organism evidence="3 4">
    <name type="scientific">Caenorhabditis elegans</name>
    <dbReference type="NCBI Taxonomy" id="6239"/>
    <lineage>
        <taxon>Eukaryota</taxon>
        <taxon>Metazoa</taxon>
        <taxon>Ecdysozoa</taxon>
        <taxon>Nematoda</taxon>
        <taxon>Chromadorea</taxon>
        <taxon>Rhabditida</taxon>
        <taxon>Rhabditina</taxon>
        <taxon>Rhabditomorpha</taxon>
        <taxon>Rhabditoidea</taxon>
        <taxon>Rhabditidae</taxon>
        <taxon>Peloderinae</taxon>
        <taxon>Caenorhabditis</taxon>
    </lineage>
</organism>
<dbReference type="STRING" id="6239.ZC8.1.1"/>
<dbReference type="eggNOG" id="KOG1430">
    <property type="taxonomic scope" value="Eukaryota"/>
</dbReference>
<sequence length="374" mass="41180">MGHYVIVGGGGFLGAHVISALQKIGCKERIIVVDPCPQEFKTIKIDKSNISYIKASFLDDKVLENILNGASAVVHLAAVGHTGLIAGDRKSVHNFNVNGTKQLIKQCKALGVKRFLYASSVAVSFIGEPLDNVTEDDPLPDPKKYLDFYSASKAEAETYVLSQSTPDFKTVCLRFRGIYGPEDPNVTLKVANLIKNGLFIGMVSAHGRESVSCASSGVNCAKAFALADQMLQNPDGLHGRAYYILDGENVGQFQFWTPLVLALGKQPPSFYTPYDFIKAVVPYFQNVCYGVFKLPPLLTKFELSILAVDNTYSIERARRELGYEPEPCVMTDVAKYYQDLEENEVATATTEWKSAISILIVFISIAFLFLFNLN</sequence>
<reference evidence="3 4" key="1">
    <citation type="journal article" date="1998" name="Science">
        <title>Genome sequence of the nematode C. elegans: a platform for investigating biology.</title>
        <authorList>
            <consortium name="The C. elegans sequencing consortium"/>
            <person name="Sulson J.E."/>
            <person name="Waterston R."/>
        </authorList>
    </citation>
    <scope>NUCLEOTIDE SEQUENCE [LARGE SCALE GENOMIC DNA]</scope>
    <source>
        <strain evidence="3 4">Bristol N2</strain>
    </source>
</reference>
<dbReference type="FunFam" id="3.40.50.720:FF:000871">
    <property type="entry name" value="HydroxySteroid Dehydrogenase homolog"/>
    <property type="match status" value="1"/>
</dbReference>